<protein>
    <submittedName>
        <fullName evidence="1">Uncharacterized protein</fullName>
    </submittedName>
</protein>
<keyword evidence="2" id="KW-1185">Reference proteome</keyword>
<dbReference type="RefSeq" id="WP_260999133.1">
    <property type="nucleotide sequence ID" value="NZ_CP054475.1"/>
</dbReference>
<organism evidence="1 2">
    <name type="scientific">Thalassolituus hydrocarboniclasticus</name>
    <dbReference type="NCBI Taxonomy" id="2742796"/>
    <lineage>
        <taxon>Bacteria</taxon>
        <taxon>Pseudomonadati</taxon>
        <taxon>Pseudomonadota</taxon>
        <taxon>Gammaproteobacteria</taxon>
        <taxon>Oceanospirillales</taxon>
        <taxon>Oceanospirillaceae</taxon>
        <taxon>Thalassolituus</taxon>
    </lineage>
</organism>
<name>A0ABY6A964_9GAMM</name>
<reference evidence="2" key="1">
    <citation type="submission" date="2020-06" db="EMBL/GenBank/DDBJ databases">
        <title>Thalassolituus marinus alknpb1M-1, a hydrocarbon-degrading bacterium isolated from the deep-sea overlying water using an in-situ strategy from the South China Sea basin.</title>
        <authorList>
            <person name="Dong C."/>
            <person name="Chen Y."/>
            <person name="Shao Z."/>
        </authorList>
    </citation>
    <scope>NUCLEOTIDE SEQUENCE [LARGE SCALE GENOMIC DNA]</scope>
    <source>
        <strain evidence="2">alknpb1M-1</strain>
    </source>
</reference>
<evidence type="ECO:0000313" key="2">
    <source>
        <dbReference type="Proteomes" id="UP001065322"/>
    </source>
</evidence>
<gene>
    <name evidence="1" type="ORF">HUF19_07110</name>
</gene>
<proteinExistence type="predicted"/>
<accession>A0ABY6A964</accession>
<evidence type="ECO:0000313" key="1">
    <source>
        <dbReference type="EMBL" id="UXD87210.1"/>
    </source>
</evidence>
<dbReference type="Proteomes" id="UP001065322">
    <property type="component" value="Chromosome"/>
</dbReference>
<dbReference type="EMBL" id="CP054475">
    <property type="protein sequence ID" value="UXD87210.1"/>
    <property type="molecule type" value="Genomic_DNA"/>
</dbReference>
<sequence>MDISPKTKEGIVDINIHEESHLEEILCELVQRFGDSESEDVLKQFLIERLELKVKLHEVAFYEIDCATKKFSDVSIDYALERIQSREFWQYGNQPELHVYAVNT</sequence>